<dbReference type="EMBL" id="JQGC01000006">
    <property type="protein sequence ID" value="KFL31457.1"/>
    <property type="molecule type" value="Genomic_DNA"/>
</dbReference>
<dbReference type="RefSeq" id="WP_035081229.1">
    <property type="nucleotide sequence ID" value="NZ_JQGC01000006.1"/>
</dbReference>
<dbReference type="SUPFAM" id="SSF50118">
    <property type="entry name" value="Cell growth inhibitor/plasmid maintenance toxic component"/>
    <property type="match status" value="1"/>
</dbReference>
<dbReference type="STRING" id="46914.JP75_07855"/>
<reference evidence="1 2" key="1">
    <citation type="submission" date="2014-08" db="EMBL/GenBank/DDBJ databases">
        <authorList>
            <person name="Hassan Y.I."/>
            <person name="Lepp D."/>
            <person name="Zhou T."/>
        </authorList>
    </citation>
    <scope>NUCLEOTIDE SEQUENCE [LARGE SCALE GENOMIC DNA]</scope>
    <source>
        <strain evidence="1 2">IFO13584</strain>
    </source>
</reference>
<protein>
    <recommendedName>
        <fullName evidence="3">Growth inhibitor PemK</fullName>
    </recommendedName>
</protein>
<dbReference type="Pfam" id="PF02452">
    <property type="entry name" value="PemK_toxin"/>
    <property type="match status" value="1"/>
</dbReference>
<dbReference type="OrthoDB" id="7565736at2"/>
<dbReference type="Proteomes" id="UP000028981">
    <property type="component" value="Unassembled WGS sequence"/>
</dbReference>
<dbReference type="InterPro" id="IPR003477">
    <property type="entry name" value="PemK-like"/>
</dbReference>
<accession>A0A087M3K4</accession>
<dbReference type="Gene3D" id="2.30.30.110">
    <property type="match status" value="1"/>
</dbReference>
<proteinExistence type="predicted"/>
<keyword evidence="2" id="KW-1185">Reference proteome</keyword>
<name>A0A087M3K4_9HYPH</name>
<dbReference type="InterPro" id="IPR011067">
    <property type="entry name" value="Plasmid_toxin/cell-grow_inhib"/>
</dbReference>
<evidence type="ECO:0008006" key="3">
    <source>
        <dbReference type="Google" id="ProtNLM"/>
    </source>
</evidence>
<evidence type="ECO:0000313" key="1">
    <source>
        <dbReference type="EMBL" id="KFL31457.1"/>
    </source>
</evidence>
<comment type="caution">
    <text evidence="1">The sequence shown here is derived from an EMBL/GenBank/DDBJ whole genome shotgun (WGS) entry which is preliminary data.</text>
</comment>
<dbReference type="GO" id="GO:0003677">
    <property type="term" value="F:DNA binding"/>
    <property type="evidence" value="ECO:0007669"/>
    <property type="project" value="InterPro"/>
</dbReference>
<evidence type="ECO:0000313" key="2">
    <source>
        <dbReference type="Proteomes" id="UP000028981"/>
    </source>
</evidence>
<dbReference type="AlphaFoldDB" id="A0A087M3K4"/>
<gene>
    <name evidence="1" type="ORF">JP75_07855</name>
</gene>
<sequence length="141" mass="15487">MAIQYHPGQGAVVIVDFDQGFRTPEMIKRRPALVICPQIATRPGLCTVVALSTTAPNVVMPYHAEIALPFALPEPYDSPTMWIKGDMVNTVGFHRIDLIRLGKDRSGNRQYLKAPVGKELLLTAHHCLLNSLGLSSLTKTP</sequence>
<organism evidence="1 2">
    <name type="scientific">Devosia riboflavina</name>
    <dbReference type="NCBI Taxonomy" id="46914"/>
    <lineage>
        <taxon>Bacteria</taxon>
        <taxon>Pseudomonadati</taxon>
        <taxon>Pseudomonadota</taxon>
        <taxon>Alphaproteobacteria</taxon>
        <taxon>Hyphomicrobiales</taxon>
        <taxon>Devosiaceae</taxon>
        <taxon>Devosia</taxon>
    </lineage>
</organism>